<keyword evidence="1" id="KW-0547">Nucleotide-binding</keyword>
<dbReference type="GO" id="GO:0009432">
    <property type="term" value="P:SOS response"/>
    <property type="evidence" value="ECO:0007669"/>
    <property type="project" value="TreeGrafter"/>
</dbReference>
<dbReference type="Gene3D" id="3.30.1490.20">
    <property type="entry name" value="ATP-grasp fold, A domain"/>
    <property type="match status" value="1"/>
</dbReference>
<evidence type="ECO:0000256" key="1">
    <source>
        <dbReference type="PROSITE-ProRule" id="PRU00409"/>
    </source>
</evidence>
<evidence type="ECO:0000259" key="2">
    <source>
        <dbReference type="PROSITE" id="PS50975"/>
    </source>
</evidence>
<dbReference type="GO" id="GO:0005737">
    <property type="term" value="C:cytoplasm"/>
    <property type="evidence" value="ECO:0007669"/>
    <property type="project" value="TreeGrafter"/>
</dbReference>
<accession>A0A6N6JAH3</accession>
<keyword evidence="4" id="KW-1185">Reference proteome</keyword>
<reference evidence="3 4" key="1">
    <citation type="submission" date="2019-12" db="EMBL/GenBank/DDBJ databases">
        <title>Litoreibacter badius sp. nov., a novel bacteriochlorophyll a-containing bacterium in the genus Litoreibacter.</title>
        <authorList>
            <person name="Kanamuro M."/>
            <person name="Takabe Y."/>
            <person name="Mori K."/>
            <person name="Takaichi S."/>
            <person name="Hanada S."/>
        </authorList>
    </citation>
    <scope>NUCLEOTIDE SEQUENCE [LARGE SCALE GENOMIC DNA]</scope>
    <source>
        <strain evidence="3 4">K6</strain>
    </source>
</reference>
<evidence type="ECO:0000313" key="3">
    <source>
        <dbReference type="EMBL" id="GFE63231.1"/>
    </source>
</evidence>
<dbReference type="RefSeq" id="WP_159804187.1">
    <property type="nucleotide sequence ID" value="NZ_BLJE01000001.1"/>
</dbReference>
<dbReference type="GO" id="GO:0046872">
    <property type="term" value="F:metal ion binding"/>
    <property type="evidence" value="ECO:0007669"/>
    <property type="project" value="InterPro"/>
</dbReference>
<dbReference type="Gene3D" id="3.30.470.20">
    <property type="entry name" value="ATP-grasp fold, B domain"/>
    <property type="match status" value="1"/>
</dbReference>
<dbReference type="GO" id="GO:0018169">
    <property type="term" value="F:ribosomal S6-glutamic acid ligase activity"/>
    <property type="evidence" value="ECO:0007669"/>
    <property type="project" value="TreeGrafter"/>
</dbReference>
<gene>
    <name evidence="3" type="ORF">KIN_03050</name>
</gene>
<dbReference type="InterPro" id="IPR011761">
    <property type="entry name" value="ATP-grasp"/>
</dbReference>
<sequence length="782" mass="85899">MNDILKYRRSERQVENFKETLREVAAIREAQTNELLEPVPRWKQHEMSVAIAESGLTVLPIGSGQPPRYLIVSPHGEVCLQGSRSSRVSAVVEAVANDKQYSKEVMRLAGIRVPYAHIVDTYDEVLAAFSQSKSVVVKPAYGSLYAGVTIDVTTEEELKAAWAHAREASPERKILIEDFVPGADLRINVAGGKVCVCYLRIAANVVGDGTRSIEQIVHEKNRKRNTLPGVVGKTVNLDDLAQFHLSKQNLTPASVLPKDEIVVLGHNPNYYGGADYYNVTDIIHPSIVDMVERAAKALGPADFWGFDVLAENFTKPLSERRAVICEANSRPNVLFFQYITHGQRVNNFAHILPTVSNFDGNIDAWPHVTCSARYTGRFSEGFEDVLARIATENDVEISHDISRDQVNLTYVGRSGDVVKAHMAITGWRGTTENYIHNAALQMDGTEHALEFDMATHFDSAPSQHAPIGDAETVTDSVLDLIHLRGAEPRILEDGLIEYLANERWGYTTAAKNSTVVGNLLAAKQVFALRALLMKAGVPVADQRIFRGRKVDIACAHLAALGTNATVTVIPKRGQPQYVNTQSPQFLKRMLTKRAENLESFAIAPQIDDGLPKLSIAVIEGQIVHAVADSPLFVTGDGATNLQNLLSALQSKITRSTSDPETILSDADLEPAAVPAKGEAVFFETSPDRMTFACTHLISEAFQKTVLAAFHALPDLVMASIDLRLSRFGSEKWVVQRMTSTPDLKLFAEPDFGVGVNIAEAVIERHILTTGTKWFDKPLTRSP</sequence>
<name>A0A6N6JAH3_9RHOB</name>
<dbReference type="PANTHER" id="PTHR21621">
    <property type="entry name" value="RIBOSOMAL PROTEIN S6 MODIFICATION PROTEIN"/>
    <property type="match status" value="1"/>
</dbReference>
<dbReference type="EMBL" id="BLJE01000001">
    <property type="protein sequence ID" value="GFE63231.1"/>
    <property type="molecule type" value="Genomic_DNA"/>
</dbReference>
<comment type="caution">
    <text evidence="3">The sequence shown here is derived from an EMBL/GenBank/DDBJ whole genome shotgun (WGS) entry which is preliminary data.</text>
</comment>
<dbReference type="OrthoDB" id="9803907at2"/>
<dbReference type="InterPro" id="IPR013815">
    <property type="entry name" value="ATP_grasp_subdomain_1"/>
</dbReference>
<organism evidence="3 4">
    <name type="scientific">Litoreibacter roseus</name>
    <dbReference type="NCBI Taxonomy" id="2601869"/>
    <lineage>
        <taxon>Bacteria</taxon>
        <taxon>Pseudomonadati</taxon>
        <taxon>Pseudomonadota</taxon>
        <taxon>Alphaproteobacteria</taxon>
        <taxon>Rhodobacterales</taxon>
        <taxon>Roseobacteraceae</taxon>
        <taxon>Litoreibacter</taxon>
    </lineage>
</organism>
<evidence type="ECO:0000313" key="4">
    <source>
        <dbReference type="Proteomes" id="UP000436822"/>
    </source>
</evidence>
<dbReference type="GO" id="GO:0005524">
    <property type="term" value="F:ATP binding"/>
    <property type="evidence" value="ECO:0007669"/>
    <property type="project" value="UniProtKB-UniRule"/>
</dbReference>
<keyword evidence="1" id="KW-0067">ATP-binding</keyword>
<protein>
    <recommendedName>
        <fullName evidence="2">ATP-grasp domain-containing protein</fullName>
    </recommendedName>
</protein>
<feature type="domain" description="ATP-grasp" evidence="2">
    <location>
        <begin position="103"/>
        <end position="356"/>
    </location>
</feature>
<proteinExistence type="predicted"/>
<dbReference type="PANTHER" id="PTHR21621:SF0">
    <property type="entry name" value="BETA-CITRYLGLUTAMATE SYNTHASE B-RELATED"/>
    <property type="match status" value="1"/>
</dbReference>
<dbReference type="AlphaFoldDB" id="A0A6N6JAH3"/>
<dbReference type="Proteomes" id="UP000436822">
    <property type="component" value="Unassembled WGS sequence"/>
</dbReference>
<dbReference type="SUPFAM" id="SSF56059">
    <property type="entry name" value="Glutathione synthetase ATP-binding domain-like"/>
    <property type="match status" value="1"/>
</dbReference>
<dbReference type="PROSITE" id="PS50975">
    <property type="entry name" value="ATP_GRASP"/>
    <property type="match status" value="1"/>
</dbReference>